<name>A0A0F9U141_9ZZZZ</name>
<evidence type="ECO:0000313" key="1">
    <source>
        <dbReference type="EMBL" id="KKN86955.1"/>
    </source>
</evidence>
<reference evidence="1" key="1">
    <citation type="journal article" date="2015" name="Nature">
        <title>Complex archaea that bridge the gap between prokaryotes and eukaryotes.</title>
        <authorList>
            <person name="Spang A."/>
            <person name="Saw J.H."/>
            <person name="Jorgensen S.L."/>
            <person name="Zaremba-Niedzwiedzka K."/>
            <person name="Martijn J."/>
            <person name="Lind A.E."/>
            <person name="van Eijk R."/>
            <person name="Schleper C."/>
            <person name="Guy L."/>
            <person name="Ettema T.J."/>
        </authorList>
    </citation>
    <scope>NUCLEOTIDE SEQUENCE</scope>
</reference>
<gene>
    <name evidence="1" type="ORF">LCGC14_0262240</name>
</gene>
<protein>
    <submittedName>
        <fullName evidence="1">Uncharacterized protein</fullName>
    </submittedName>
</protein>
<comment type="caution">
    <text evidence="1">The sequence shown here is derived from an EMBL/GenBank/DDBJ whole genome shotgun (WGS) entry which is preliminary data.</text>
</comment>
<proteinExistence type="predicted"/>
<sequence>MLEQCFLDIDKLGILQHHVNGGMAQQQPHRVQVHAVIEAVGGEVMPEAVGAAAADDPGPFLQAAEHYLDRVAGQGPAVIGLPELIAPRLPHLGQVAFQRLAGLAVHGHHPHLGPLAHDPELAQIRVEVGKLDPGQLGKPEPGVDKERDNGLVSDAQAAALVLLAGIEQGLHLLVRIRLDLAVAGAGHIEPHRRIFREVLLVLGPAEEELDHLGVVIDGGRGRPFFGGAAPGAGPAVLFGGHISQKVGYVLPADLLRVGPVLGPGIPGQSRKAVLVVLHRALGKVSARAKETRHEVVQGQAFGFGFHFSFLPVRLKSSCFSLLLINSRDSRCLFWPILRLNLAPLSILFWKAGTLPTELLPHSTRLRGRTFSPF</sequence>
<accession>A0A0F9U141</accession>
<dbReference type="EMBL" id="LAZR01000142">
    <property type="protein sequence ID" value="KKN86955.1"/>
    <property type="molecule type" value="Genomic_DNA"/>
</dbReference>
<organism evidence="1">
    <name type="scientific">marine sediment metagenome</name>
    <dbReference type="NCBI Taxonomy" id="412755"/>
    <lineage>
        <taxon>unclassified sequences</taxon>
        <taxon>metagenomes</taxon>
        <taxon>ecological metagenomes</taxon>
    </lineage>
</organism>
<dbReference type="AlphaFoldDB" id="A0A0F9U141"/>